<sequence length="270" mass="31798">DDEEGLRQEVTNKIRELRIWARLSSDEYVQYRNAWLEGDETSRHRFIQYWHENRQQSRHFDKTHVDFQRRLYSSAKQFAILHIQMDLCLSSLTDVLTQMRLYFDRQIKQLLPPLGYYMASELLIEILMTIQDLHSRDPPIIHRDIKPDNLLVHSEPHRGKFVKLADFGLSVEHKSKSQSHSLYVGTERYMAPEVKVGGTKNAQKCRYTPSVDVYSIGVLIQDLFNVDFNNWKNQELDDKYKNIMELTLSALSGQSWQRPTCAQLLTIILI</sequence>
<keyword evidence="3" id="KW-0418">Kinase</keyword>
<accession>A0A7R9QVN4</accession>
<gene>
    <name evidence="7" type="ORF">ONB1V03_LOCUS16742</name>
</gene>
<keyword evidence="4" id="KW-0067">ATP-binding</keyword>
<protein>
    <recommendedName>
        <fullName evidence="6">Protein kinase domain-containing protein</fullName>
    </recommendedName>
</protein>
<dbReference type="GO" id="GO:0004672">
    <property type="term" value="F:protein kinase activity"/>
    <property type="evidence" value="ECO:0007669"/>
    <property type="project" value="InterPro"/>
</dbReference>
<keyword evidence="2" id="KW-0547">Nucleotide-binding</keyword>
<proteinExistence type="inferred from homology"/>
<dbReference type="InterPro" id="IPR050339">
    <property type="entry name" value="CC_SR_Kinase"/>
</dbReference>
<evidence type="ECO:0000256" key="5">
    <source>
        <dbReference type="ARBA" id="ARBA00037982"/>
    </source>
</evidence>
<name>A0A7R9QVN4_9ACAR</name>
<dbReference type="PANTHER" id="PTHR11042">
    <property type="entry name" value="EUKARYOTIC TRANSLATION INITIATION FACTOR 2-ALPHA KINASE EIF2-ALPHA KINASE -RELATED"/>
    <property type="match status" value="1"/>
</dbReference>
<dbReference type="InterPro" id="IPR011009">
    <property type="entry name" value="Kinase-like_dom_sf"/>
</dbReference>
<dbReference type="GO" id="GO:0005634">
    <property type="term" value="C:nucleus"/>
    <property type="evidence" value="ECO:0007669"/>
    <property type="project" value="TreeGrafter"/>
</dbReference>
<evidence type="ECO:0000256" key="3">
    <source>
        <dbReference type="ARBA" id="ARBA00022777"/>
    </source>
</evidence>
<dbReference type="SUPFAM" id="SSF56112">
    <property type="entry name" value="Protein kinase-like (PK-like)"/>
    <property type="match status" value="1"/>
</dbReference>
<evidence type="ECO:0000256" key="1">
    <source>
        <dbReference type="ARBA" id="ARBA00022679"/>
    </source>
</evidence>
<comment type="similarity">
    <text evidence="5">Belongs to the protein kinase superfamily. Ser/Thr protein kinase family. GCN2 subfamily.</text>
</comment>
<keyword evidence="8" id="KW-1185">Reference proteome</keyword>
<evidence type="ECO:0000256" key="2">
    <source>
        <dbReference type="ARBA" id="ARBA00022741"/>
    </source>
</evidence>
<dbReference type="Gene3D" id="1.10.510.10">
    <property type="entry name" value="Transferase(Phosphotransferase) domain 1"/>
    <property type="match status" value="1"/>
</dbReference>
<evidence type="ECO:0000256" key="4">
    <source>
        <dbReference type="ARBA" id="ARBA00022840"/>
    </source>
</evidence>
<dbReference type="GO" id="GO:0005737">
    <property type="term" value="C:cytoplasm"/>
    <property type="evidence" value="ECO:0007669"/>
    <property type="project" value="TreeGrafter"/>
</dbReference>
<organism evidence="7">
    <name type="scientific">Oppiella nova</name>
    <dbReference type="NCBI Taxonomy" id="334625"/>
    <lineage>
        <taxon>Eukaryota</taxon>
        <taxon>Metazoa</taxon>
        <taxon>Ecdysozoa</taxon>
        <taxon>Arthropoda</taxon>
        <taxon>Chelicerata</taxon>
        <taxon>Arachnida</taxon>
        <taxon>Acari</taxon>
        <taxon>Acariformes</taxon>
        <taxon>Sarcoptiformes</taxon>
        <taxon>Oribatida</taxon>
        <taxon>Brachypylina</taxon>
        <taxon>Oppioidea</taxon>
        <taxon>Oppiidae</taxon>
        <taxon>Oppiella</taxon>
    </lineage>
</organism>
<dbReference type="Proteomes" id="UP000728032">
    <property type="component" value="Unassembled WGS sequence"/>
</dbReference>
<dbReference type="EMBL" id="OC934294">
    <property type="protein sequence ID" value="CAD7660172.1"/>
    <property type="molecule type" value="Genomic_DNA"/>
</dbReference>
<dbReference type="InterPro" id="IPR008271">
    <property type="entry name" value="Ser/Thr_kinase_AS"/>
</dbReference>
<dbReference type="AlphaFoldDB" id="A0A7R9QVN4"/>
<evidence type="ECO:0000313" key="7">
    <source>
        <dbReference type="EMBL" id="CAD7660172.1"/>
    </source>
</evidence>
<reference evidence="7" key="1">
    <citation type="submission" date="2020-11" db="EMBL/GenBank/DDBJ databases">
        <authorList>
            <person name="Tran Van P."/>
        </authorList>
    </citation>
    <scope>NUCLEOTIDE SEQUENCE</scope>
</reference>
<dbReference type="InterPro" id="IPR000719">
    <property type="entry name" value="Prot_kinase_dom"/>
</dbReference>
<evidence type="ECO:0000313" key="8">
    <source>
        <dbReference type="Proteomes" id="UP000728032"/>
    </source>
</evidence>
<dbReference type="PROSITE" id="PS50011">
    <property type="entry name" value="PROTEIN_KINASE_DOM"/>
    <property type="match status" value="1"/>
</dbReference>
<dbReference type="SMART" id="SM00220">
    <property type="entry name" value="S_TKc"/>
    <property type="match status" value="1"/>
</dbReference>
<keyword evidence="1" id="KW-0808">Transferase</keyword>
<dbReference type="EMBL" id="CAJPVJ010019469">
    <property type="protein sequence ID" value="CAG2177310.1"/>
    <property type="molecule type" value="Genomic_DNA"/>
</dbReference>
<dbReference type="GO" id="GO:0005524">
    <property type="term" value="F:ATP binding"/>
    <property type="evidence" value="ECO:0007669"/>
    <property type="project" value="UniProtKB-KW"/>
</dbReference>
<dbReference type="OrthoDB" id="6434949at2759"/>
<feature type="non-terminal residue" evidence="7">
    <location>
        <position position="1"/>
    </location>
</feature>
<evidence type="ECO:0000259" key="6">
    <source>
        <dbReference type="PROSITE" id="PS50011"/>
    </source>
</evidence>
<dbReference type="Pfam" id="PF00069">
    <property type="entry name" value="Pkinase"/>
    <property type="match status" value="1"/>
</dbReference>
<dbReference type="PROSITE" id="PS00108">
    <property type="entry name" value="PROTEIN_KINASE_ST"/>
    <property type="match status" value="1"/>
</dbReference>
<feature type="domain" description="Protein kinase" evidence="6">
    <location>
        <begin position="1"/>
        <end position="270"/>
    </location>
</feature>